<dbReference type="GO" id="GO:0003735">
    <property type="term" value="F:structural constituent of ribosome"/>
    <property type="evidence" value="ECO:0007669"/>
    <property type="project" value="InterPro"/>
</dbReference>
<dbReference type="EMBL" id="JAJTTA010000002">
    <property type="protein sequence ID" value="MCF0039380.1"/>
    <property type="molecule type" value="Genomic_DNA"/>
</dbReference>
<evidence type="ECO:0000256" key="3">
    <source>
        <dbReference type="ARBA" id="ARBA00023274"/>
    </source>
</evidence>
<accession>A0A9X1T7S6</accession>
<reference evidence="6" key="1">
    <citation type="submission" date="2021-12" db="EMBL/GenBank/DDBJ databases">
        <title>Novel species in genus Dyadobacter.</title>
        <authorList>
            <person name="Ma C."/>
        </authorList>
    </citation>
    <scope>NUCLEOTIDE SEQUENCE</scope>
    <source>
        <strain evidence="6">CY399</strain>
    </source>
</reference>
<dbReference type="PANTHER" id="PTHR15893:SF0">
    <property type="entry name" value="LARGE RIBOSOMAL SUBUNIT PROTEIN BL27M"/>
    <property type="match status" value="1"/>
</dbReference>
<keyword evidence="2 5" id="KW-0689">Ribosomal protein</keyword>
<dbReference type="Proteomes" id="UP001139700">
    <property type="component" value="Unassembled WGS sequence"/>
</dbReference>
<proteinExistence type="inferred from homology"/>
<dbReference type="AlphaFoldDB" id="A0A9X1T7S6"/>
<evidence type="ECO:0000256" key="2">
    <source>
        <dbReference type="ARBA" id="ARBA00022980"/>
    </source>
</evidence>
<gene>
    <name evidence="5 6" type="primary">rpmA</name>
    <name evidence="6" type="ORF">LXM24_04715</name>
</gene>
<dbReference type="InterPro" id="IPR018261">
    <property type="entry name" value="Ribosomal_bL27_CS"/>
</dbReference>
<dbReference type="NCBIfam" id="TIGR00062">
    <property type="entry name" value="L27"/>
    <property type="match status" value="1"/>
</dbReference>
<dbReference type="SUPFAM" id="SSF110324">
    <property type="entry name" value="Ribosomal L27 protein-like"/>
    <property type="match status" value="1"/>
</dbReference>
<protein>
    <recommendedName>
        <fullName evidence="4 5">Large ribosomal subunit protein bL27</fullName>
    </recommendedName>
</protein>
<dbReference type="FunFam" id="2.40.50.100:FF:000060">
    <property type="entry name" value="Apicoplast ribosomal protein L27"/>
    <property type="match status" value="1"/>
</dbReference>
<dbReference type="Gene3D" id="2.40.50.100">
    <property type="match status" value="1"/>
</dbReference>
<evidence type="ECO:0000313" key="7">
    <source>
        <dbReference type="Proteomes" id="UP001139700"/>
    </source>
</evidence>
<keyword evidence="7" id="KW-1185">Reference proteome</keyword>
<dbReference type="RefSeq" id="WP_234611845.1">
    <property type="nucleotide sequence ID" value="NZ_CP098806.1"/>
</dbReference>
<keyword evidence="3 5" id="KW-0687">Ribonucleoprotein</keyword>
<dbReference type="InterPro" id="IPR001684">
    <property type="entry name" value="Ribosomal_bL27"/>
</dbReference>
<organism evidence="6 7">
    <name type="scientific">Dyadobacter fanqingshengii</name>
    <dbReference type="NCBI Taxonomy" id="2906443"/>
    <lineage>
        <taxon>Bacteria</taxon>
        <taxon>Pseudomonadati</taxon>
        <taxon>Bacteroidota</taxon>
        <taxon>Cytophagia</taxon>
        <taxon>Cytophagales</taxon>
        <taxon>Spirosomataceae</taxon>
        <taxon>Dyadobacter</taxon>
    </lineage>
</organism>
<dbReference type="PANTHER" id="PTHR15893">
    <property type="entry name" value="RIBOSOMAL PROTEIN L27"/>
    <property type="match status" value="1"/>
</dbReference>
<dbReference type="PRINTS" id="PR00063">
    <property type="entry name" value="RIBOSOMALL27"/>
</dbReference>
<dbReference type="Pfam" id="PF01016">
    <property type="entry name" value="Ribosomal_L27"/>
    <property type="match status" value="1"/>
</dbReference>
<comment type="similarity">
    <text evidence="1 5">Belongs to the bacterial ribosomal protein bL27 family.</text>
</comment>
<evidence type="ECO:0000256" key="1">
    <source>
        <dbReference type="ARBA" id="ARBA00010797"/>
    </source>
</evidence>
<name>A0A9X1T7S6_9BACT</name>
<dbReference type="GO" id="GO:0006412">
    <property type="term" value="P:translation"/>
    <property type="evidence" value="ECO:0007669"/>
    <property type="project" value="UniProtKB-UniRule"/>
</dbReference>
<dbReference type="PROSITE" id="PS00831">
    <property type="entry name" value="RIBOSOMAL_L27"/>
    <property type="match status" value="1"/>
</dbReference>
<evidence type="ECO:0000256" key="4">
    <source>
        <dbReference type="ARBA" id="ARBA00035175"/>
    </source>
</evidence>
<evidence type="ECO:0000256" key="5">
    <source>
        <dbReference type="HAMAP-Rule" id="MF_00539"/>
    </source>
</evidence>
<dbReference type="HAMAP" id="MF_00539">
    <property type="entry name" value="Ribosomal_bL27"/>
    <property type="match status" value="1"/>
</dbReference>
<dbReference type="GO" id="GO:0022625">
    <property type="term" value="C:cytosolic large ribosomal subunit"/>
    <property type="evidence" value="ECO:0007669"/>
    <property type="project" value="TreeGrafter"/>
</dbReference>
<comment type="caution">
    <text evidence="6">The sequence shown here is derived from an EMBL/GenBank/DDBJ whole genome shotgun (WGS) entry which is preliminary data.</text>
</comment>
<evidence type="ECO:0000313" key="6">
    <source>
        <dbReference type="EMBL" id="MCF0039380.1"/>
    </source>
</evidence>
<sequence>MAHKKGVGSSRNGRESESKRLGVKLFGGQLAKAGNILVRQRGTKHNPGNNVGIGRDHTLFALVAGNVVFRKTRQNKSYVHIEPIAVTESAAAAAPVTAEA</sequence>